<dbReference type="GO" id="GO:0004792">
    <property type="term" value="F:thiosulfate-cyanide sulfurtransferase activity"/>
    <property type="evidence" value="ECO:0007669"/>
    <property type="project" value="TreeGrafter"/>
</dbReference>
<dbReference type="InterPro" id="IPR045078">
    <property type="entry name" value="TST/MPST-like"/>
</dbReference>
<dbReference type="GO" id="GO:0005739">
    <property type="term" value="C:mitochondrion"/>
    <property type="evidence" value="ECO:0007669"/>
    <property type="project" value="TreeGrafter"/>
</dbReference>
<accession>R7UU31</accession>
<proteinExistence type="predicted"/>
<dbReference type="AlphaFoldDB" id="R7UU31"/>
<dbReference type="Proteomes" id="UP000014760">
    <property type="component" value="Unassembled WGS sequence"/>
</dbReference>
<dbReference type="EnsemblMetazoa" id="CapteT152391">
    <property type="protein sequence ID" value="CapteP152391"/>
    <property type="gene ID" value="CapteG152391"/>
</dbReference>
<feature type="domain" description="Rhodanese" evidence="3">
    <location>
        <begin position="20"/>
        <end position="134"/>
    </location>
</feature>
<dbReference type="OMA" id="ARLVWML"/>
<dbReference type="EMBL" id="AMQN01000947">
    <property type="status" value="NOT_ANNOTATED_CDS"/>
    <property type="molecule type" value="Genomic_DNA"/>
</dbReference>
<dbReference type="OrthoDB" id="270167at2759"/>
<dbReference type="SMART" id="SM00450">
    <property type="entry name" value="RHOD"/>
    <property type="match status" value="2"/>
</dbReference>
<dbReference type="EMBL" id="KB297742">
    <property type="protein sequence ID" value="ELU10019.1"/>
    <property type="molecule type" value="Genomic_DNA"/>
</dbReference>
<sequence length="308" mass="34304">MAQVGALVTRGWLRKALEASTKNLRVLDTSLSRDASGREEYLDKHIPTAQHLDLTKCVQPTPTLPNNIPNAECFQEYAQSLGINHDSHIVVYDHGNYFSAARAWWLFRMFGHENISVLDGGTPHYGLNAAATFSNGEEHVEDVGDFTVNVNKSLIKNFDDVKDVIGSRSSQIIDTRRGKHFMGEVEEPTTHTLRALQATGQPLPKRMIRGHIPGSKNLPYELIICPDTGLMHTPEELKELFEGHGIKLNKPMIATSYTGFTNCIVALAAHICGKADCAIYYGSWTEWAQRADEDEQIRSPQKKKSMSG</sequence>
<reference evidence="5" key="3">
    <citation type="submission" date="2015-06" db="UniProtKB">
        <authorList>
            <consortium name="EnsemblMetazoa"/>
        </authorList>
    </citation>
    <scope>IDENTIFICATION</scope>
</reference>
<evidence type="ECO:0000313" key="5">
    <source>
        <dbReference type="EnsemblMetazoa" id="CapteP152391"/>
    </source>
</evidence>
<evidence type="ECO:0000256" key="2">
    <source>
        <dbReference type="ARBA" id="ARBA00022737"/>
    </source>
</evidence>
<dbReference type="HOGENOM" id="CLU_031618_3_0_1"/>
<feature type="domain" description="Rhodanese" evidence="3">
    <location>
        <begin position="166"/>
        <end position="296"/>
    </location>
</feature>
<dbReference type="PANTHER" id="PTHR11364">
    <property type="entry name" value="THIOSULFATE SULFERTANSFERASE"/>
    <property type="match status" value="1"/>
</dbReference>
<evidence type="ECO:0000313" key="4">
    <source>
        <dbReference type="EMBL" id="ELU10019.1"/>
    </source>
</evidence>
<name>R7UU31_CAPTE</name>
<dbReference type="Gene3D" id="3.40.250.10">
    <property type="entry name" value="Rhodanese-like domain"/>
    <property type="match status" value="2"/>
</dbReference>
<protein>
    <recommendedName>
        <fullName evidence="3">Rhodanese domain-containing protein</fullName>
    </recommendedName>
</protein>
<evidence type="ECO:0000256" key="1">
    <source>
        <dbReference type="ARBA" id="ARBA00022679"/>
    </source>
</evidence>
<keyword evidence="1" id="KW-0808">Transferase</keyword>
<keyword evidence="2" id="KW-0677">Repeat</keyword>
<dbReference type="CDD" id="cd01448">
    <property type="entry name" value="TST_Repeat_1"/>
    <property type="match status" value="1"/>
</dbReference>
<keyword evidence="6" id="KW-1185">Reference proteome</keyword>
<evidence type="ECO:0000259" key="3">
    <source>
        <dbReference type="PROSITE" id="PS50206"/>
    </source>
</evidence>
<dbReference type="Pfam" id="PF00581">
    <property type="entry name" value="Rhodanese"/>
    <property type="match status" value="2"/>
</dbReference>
<organism evidence="4">
    <name type="scientific">Capitella teleta</name>
    <name type="common">Polychaete worm</name>
    <dbReference type="NCBI Taxonomy" id="283909"/>
    <lineage>
        <taxon>Eukaryota</taxon>
        <taxon>Metazoa</taxon>
        <taxon>Spiralia</taxon>
        <taxon>Lophotrochozoa</taxon>
        <taxon>Annelida</taxon>
        <taxon>Polychaeta</taxon>
        <taxon>Sedentaria</taxon>
        <taxon>Scolecida</taxon>
        <taxon>Capitellidae</taxon>
        <taxon>Capitella</taxon>
    </lineage>
</organism>
<dbReference type="SUPFAM" id="SSF52821">
    <property type="entry name" value="Rhodanese/Cell cycle control phosphatase"/>
    <property type="match status" value="2"/>
</dbReference>
<reference evidence="6" key="1">
    <citation type="submission" date="2012-12" db="EMBL/GenBank/DDBJ databases">
        <authorList>
            <person name="Hellsten U."/>
            <person name="Grimwood J."/>
            <person name="Chapman J.A."/>
            <person name="Shapiro H."/>
            <person name="Aerts A."/>
            <person name="Otillar R.P."/>
            <person name="Terry A.Y."/>
            <person name="Boore J.L."/>
            <person name="Simakov O."/>
            <person name="Marletaz F."/>
            <person name="Cho S.-J."/>
            <person name="Edsinger-Gonzales E."/>
            <person name="Havlak P."/>
            <person name="Kuo D.-H."/>
            <person name="Larsson T."/>
            <person name="Lv J."/>
            <person name="Arendt D."/>
            <person name="Savage R."/>
            <person name="Osoegawa K."/>
            <person name="de Jong P."/>
            <person name="Lindberg D.R."/>
            <person name="Seaver E.C."/>
            <person name="Weisblat D.A."/>
            <person name="Putnam N.H."/>
            <person name="Grigoriev I.V."/>
            <person name="Rokhsar D.S."/>
        </authorList>
    </citation>
    <scope>NUCLEOTIDE SEQUENCE</scope>
    <source>
        <strain evidence="6">I ESC-2004</strain>
    </source>
</reference>
<dbReference type="CDD" id="cd01449">
    <property type="entry name" value="TST_Repeat_2"/>
    <property type="match status" value="1"/>
</dbReference>
<evidence type="ECO:0000313" key="6">
    <source>
        <dbReference type="Proteomes" id="UP000014760"/>
    </source>
</evidence>
<reference evidence="4 6" key="2">
    <citation type="journal article" date="2013" name="Nature">
        <title>Insights into bilaterian evolution from three spiralian genomes.</title>
        <authorList>
            <person name="Simakov O."/>
            <person name="Marletaz F."/>
            <person name="Cho S.J."/>
            <person name="Edsinger-Gonzales E."/>
            <person name="Havlak P."/>
            <person name="Hellsten U."/>
            <person name="Kuo D.H."/>
            <person name="Larsson T."/>
            <person name="Lv J."/>
            <person name="Arendt D."/>
            <person name="Savage R."/>
            <person name="Osoegawa K."/>
            <person name="de Jong P."/>
            <person name="Grimwood J."/>
            <person name="Chapman J.A."/>
            <person name="Shapiro H."/>
            <person name="Aerts A."/>
            <person name="Otillar R.P."/>
            <person name="Terry A.Y."/>
            <person name="Boore J.L."/>
            <person name="Grigoriev I.V."/>
            <person name="Lindberg D.R."/>
            <person name="Seaver E.C."/>
            <person name="Weisblat D.A."/>
            <person name="Putnam N.H."/>
            <person name="Rokhsar D.S."/>
        </authorList>
    </citation>
    <scope>NUCLEOTIDE SEQUENCE</scope>
    <source>
        <strain evidence="4 6">I ESC-2004</strain>
    </source>
</reference>
<gene>
    <name evidence="4" type="ORF">CAPTEDRAFT_152391</name>
</gene>
<dbReference type="InterPro" id="IPR036873">
    <property type="entry name" value="Rhodanese-like_dom_sf"/>
</dbReference>
<dbReference type="PANTHER" id="PTHR11364:SF27">
    <property type="entry name" value="SULFURTRANSFERASE"/>
    <property type="match status" value="1"/>
</dbReference>
<dbReference type="InterPro" id="IPR001763">
    <property type="entry name" value="Rhodanese-like_dom"/>
</dbReference>
<dbReference type="STRING" id="283909.R7UU31"/>
<dbReference type="PROSITE" id="PS50206">
    <property type="entry name" value="RHODANESE_3"/>
    <property type="match status" value="2"/>
</dbReference>